<evidence type="ECO:0000256" key="1">
    <source>
        <dbReference type="SAM" id="Phobius"/>
    </source>
</evidence>
<dbReference type="Proteomes" id="UP000186141">
    <property type="component" value="Unassembled WGS sequence"/>
</dbReference>
<dbReference type="AlphaFoldDB" id="A0A1N7KKP1"/>
<evidence type="ECO:0000313" key="4">
    <source>
        <dbReference type="Proteomes" id="UP000186141"/>
    </source>
</evidence>
<keyword evidence="1" id="KW-0472">Membrane</keyword>
<reference evidence="3 4" key="1">
    <citation type="submission" date="2017-01" db="EMBL/GenBank/DDBJ databases">
        <authorList>
            <person name="Mah S.A."/>
            <person name="Swanson W.J."/>
            <person name="Moy G.W."/>
            <person name="Vacquier V.D."/>
        </authorList>
    </citation>
    <scope>NUCLEOTIDE SEQUENCE [LARGE SCALE GENOMIC DNA]</scope>
    <source>
        <strain evidence="3 4">DSM 26375</strain>
    </source>
</reference>
<dbReference type="GO" id="GO:0090313">
    <property type="term" value="P:regulation of protein targeting to membrane"/>
    <property type="evidence" value="ECO:0007669"/>
    <property type="project" value="TreeGrafter"/>
</dbReference>
<evidence type="ECO:0000313" key="3">
    <source>
        <dbReference type="EMBL" id="SIS62169.1"/>
    </source>
</evidence>
<name>A0A1N7KKP1_9RHOB</name>
<keyword evidence="1" id="KW-0812">Transmembrane</keyword>
<dbReference type="PANTHER" id="PTHR30441">
    <property type="entry name" value="DUF748 DOMAIN-CONTAINING PROTEIN"/>
    <property type="match status" value="1"/>
</dbReference>
<feature type="transmembrane region" description="Helical" evidence="1">
    <location>
        <begin position="7"/>
        <end position="25"/>
    </location>
</feature>
<sequence length="643" mass="66795">MRWIVRILSGIVMLLLIVAATLFLIPTEEVARIAARQVQATTNRALTIEGPVKASFWPGIAVETSPVRLANAEWAGEAPMIEAESLRISLDAASLLRGDIRITGLELQAPRLRLERHKDGRANWDLVPATSDAAGDAPAARRGILLSEARITDGELSFADGVSGARYDLVHVGAVLRLPDLAGPAHLALTGQVRGQRVAVDLSASPAAALLSGDMVTAKINLAAGRNALGFEGSFGHTPLKADGALHLDAADHAALAAVLGLPVPEVPPGFGARQATLDGRAVLSPDLRLVLRDGLLILDDNRLRVNADVQTAGLRPSVAATLTAETALVVPLAAGHGGAGDGQGSAGGGWSKAPIDLSPLKALNADITFAAPAVTAGPFRLGTLRGRLALTDGRAVVTLSELAAYDGRVSGTVIANSAGRGSARADLVVEDLALQPLLRDAAGSDRLLASVNGTVSVISSTASVHDMMHRLQGEGRFSMGKGELRGLDLLGMLRTLDAGYVGEGQKTIFDSVSTGFSIADGVLRADDLTLSAPYLRVAGTGTVGIGSQILDYRLVPVALQNTDGTGGLSVPLKITGPWAAPRFQLDTGALAKPKLDAERARAERRLAERLGADAENGETLEDAAKRKLETELRRGLGKLFGN</sequence>
<dbReference type="PANTHER" id="PTHR30441:SF4">
    <property type="entry name" value="PROTEIN ASMA"/>
    <property type="match status" value="1"/>
</dbReference>
<keyword evidence="4" id="KW-1185">Reference proteome</keyword>
<dbReference type="RefSeq" id="WP_076528370.1">
    <property type="nucleotide sequence ID" value="NZ_BMEH01000001.1"/>
</dbReference>
<protein>
    <submittedName>
        <fullName evidence="3">AsmA protein</fullName>
    </submittedName>
</protein>
<evidence type="ECO:0000259" key="2">
    <source>
        <dbReference type="Pfam" id="PF05170"/>
    </source>
</evidence>
<keyword evidence="1" id="KW-1133">Transmembrane helix</keyword>
<gene>
    <name evidence="3" type="ORF">SAMN05421774_101513</name>
</gene>
<feature type="domain" description="AsmA" evidence="2">
    <location>
        <begin position="351"/>
        <end position="528"/>
    </location>
</feature>
<dbReference type="GO" id="GO:0005886">
    <property type="term" value="C:plasma membrane"/>
    <property type="evidence" value="ECO:0007669"/>
    <property type="project" value="TreeGrafter"/>
</dbReference>
<dbReference type="EMBL" id="FTOT01000001">
    <property type="protein sequence ID" value="SIS62169.1"/>
    <property type="molecule type" value="Genomic_DNA"/>
</dbReference>
<proteinExistence type="predicted"/>
<organism evidence="3 4">
    <name type="scientific">Gemmobacter megaterium</name>
    <dbReference type="NCBI Taxonomy" id="1086013"/>
    <lineage>
        <taxon>Bacteria</taxon>
        <taxon>Pseudomonadati</taxon>
        <taxon>Pseudomonadota</taxon>
        <taxon>Alphaproteobacteria</taxon>
        <taxon>Rhodobacterales</taxon>
        <taxon>Paracoccaceae</taxon>
        <taxon>Gemmobacter</taxon>
    </lineage>
</organism>
<dbReference type="OrthoDB" id="5439561at2"/>
<accession>A0A1N7KKP1</accession>
<dbReference type="Pfam" id="PF05170">
    <property type="entry name" value="AsmA"/>
    <property type="match status" value="2"/>
</dbReference>
<feature type="domain" description="AsmA" evidence="2">
    <location>
        <begin position="7"/>
        <end position="162"/>
    </location>
</feature>
<dbReference type="InterPro" id="IPR052894">
    <property type="entry name" value="AsmA-related"/>
</dbReference>
<dbReference type="InterPro" id="IPR007844">
    <property type="entry name" value="AsmA"/>
</dbReference>
<dbReference type="STRING" id="1086013.SAMN05421774_101513"/>